<dbReference type="Proteomes" id="UP000050417">
    <property type="component" value="Unassembled WGS sequence"/>
</dbReference>
<dbReference type="Pfam" id="PF20773">
    <property type="entry name" value="InhA-like_MAM"/>
    <property type="match status" value="1"/>
</dbReference>
<keyword evidence="1" id="KW-0732">Signal</keyword>
<accession>A0A0P6X564</accession>
<dbReference type="PATRIC" id="fig|1134406.4.peg.2983"/>
<reference evidence="2 3" key="1">
    <citation type="submission" date="2015-07" db="EMBL/GenBank/DDBJ databases">
        <title>Genome sequence of Ornatilinea apprima DSM 23815.</title>
        <authorList>
            <person name="Hemp J."/>
            <person name="Ward L.M."/>
            <person name="Pace L.A."/>
            <person name="Fischer W.W."/>
        </authorList>
    </citation>
    <scope>NUCLEOTIDE SEQUENCE [LARGE SCALE GENOMIC DNA]</scope>
    <source>
        <strain evidence="2 3">P3M-1</strain>
    </source>
</reference>
<gene>
    <name evidence="2" type="ORF">ADN00_18380</name>
</gene>
<dbReference type="STRING" id="1134406.ADN00_18380"/>
<evidence type="ECO:0000313" key="3">
    <source>
        <dbReference type="Proteomes" id="UP000050417"/>
    </source>
</evidence>
<keyword evidence="3" id="KW-1185">Reference proteome</keyword>
<evidence type="ECO:0000313" key="2">
    <source>
        <dbReference type="EMBL" id="KPL70031.1"/>
    </source>
</evidence>
<dbReference type="AlphaFoldDB" id="A0A0P6X564"/>
<feature type="chain" id="PRO_5006132859" evidence="1">
    <location>
        <begin position="25"/>
        <end position="668"/>
    </location>
</feature>
<organism evidence="2 3">
    <name type="scientific">Ornatilinea apprima</name>
    <dbReference type="NCBI Taxonomy" id="1134406"/>
    <lineage>
        <taxon>Bacteria</taxon>
        <taxon>Bacillati</taxon>
        <taxon>Chloroflexota</taxon>
        <taxon>Anaerolineae</taxon>
        <taxon>Anaerolineales</taxon>
        <taxon>Anaerolineaceae</taxon>
        <taxon>Ornatilinea</taxon>
    </lineage>
</organism>
<dbReference type="RefSeq" id="WP_075064508.1">
    <property type="nucleotide sequence ID" value="NZ_LGCL01000045.1"/>
</dbReference>
<feature type="signal peptide" evidence="1">
    <location>
        <begin position="1"/>
        <end position="24"/>
    </location>
</feature>
<proteinExistence type="predicted"/>
<dbReference type="EMBL" id="LGCL01000045">
    <property type="protein sequence ID" value="KPL70031.1"/>
    <property type="molecule type" value="Genomic_DNA"/>
</dbReference>
<name>A0A0P6X564_9CHLR</name>
<comment type="caution">
    <text evidence="2">The sequence shown here is derived from an EMBL/GenBank/DDBJ whole genome shotgun (WGS) entry which is preliminary data.</text>
</comment>
<sequence length="668" mass="74295">MDKKTIIILVVAGILVCCCLGALAAGVAGSLWMISDDDTIFSSDETFDVFEPEATPVAATFTEIPLQDGAYETLNTLLTEVVPNNDLRELASRLGGSGDIPETMGGSPTIFRIGDQKSFFITNGDTNETVPVNAILEYETEHVYFWVEEGVEFDADDLKALVDEFETKIYPTNRAFFGSEWTPGIDNDPHLFILYANGIGSSIAGYFSSADSVHPLAHKYSNAHEMFLLSAENVSLEEEFTYGVLAHEFQHMIHWYRDRNEDTWLNEGFSELASFLNGYDAGGFDYLYASQPDLQLNDWPNDSDATTPHYGSSFLFVTYFLDRFGEDATKALVAHPDNGMDSIDAVLAELGAVDSRNGELISADALFADWVVANYLQDASVEDGRFTYTIYDYAPTFNKTETVSDCDGSWQNRNVSQYGVDYVEIACAGSQEIRFEGEVSVPVLPQDAYQGKYAFWSNKGDESDMTLTQQFDFSNAQGTLTLNYWTWYDLEEDYDYLYLVASEDGENWKILKTPSGTDQDLSGNSYGWGYNGTTDGWIQESVDISQFAGKKVFLRFEYVTDAAVNGEGLLLDMVEIPEIGYQTDFETDEGGWNGEGFVRIENVLPQTFRVSLIQNGNATSVGQYVVFPGDVLSIPVEIEREGAVLVVSGTTRFTRQEAIYRFAVGPQE</sequence>
<protein>
    <submittedName>
        <fullName evidence="2">Uncharacterized protein</fullName>
    </submittedName>
</protein>
<evidence type="ECO:0000256" key="1">
    <source>
        <dbReference type="SAM" id="SignalP"/>
    </source>
</evidence>
<dbReference type="OrthoDB" id="275270at2"/>